<organism evidence="1 2">
    <name type="scientific">Corchorus olitorius</name>
    <dbReference type="NCBI Taxonomy" id="93759"/>
    <lineage>
        <taxon>Eukaryota</taxon>
        <taxon>Viridiplantae</taxon>
        <taxon>Streptophyta</taxon>
        <taxon>Embryophyta</taxon>
        <taxon>Tracheophyta</taxon>
        <taxon>Spermatophyta</taxon>
        <taxon>Magnoliopsida</taxon>
        <taxon>eudicotyledons</taxon>
        <taxon>Gunneridae</taxon>
        <taxon>Pentapetalae</taxon>
        <taxon>rosids</taxon>
        <taxon>malvids</taxon>
        <taxon>Malvales</taxon>
        <taxon>Malvaceae</taxon>
        <taxon>Grewioideae</taxon>
        <taxon>Apeibeae</taxon>
        <taxon>Corchorus</taxon>
    </lineage>
</organism>
<dbReference type="AlphaFoldDB" id="A0A1R3L4R1"/>
<protein>
    <submittedName>
        <fullName evidence="1">Uncharacterized protein</fullName>
    </submittedName>
</protein>
<evidence type="ECO:0000313" key="1">
    <source>
        <dbReference type="EMBL" id="OMP14298.1"/>
    </source>
</evidence>
<gene>
    <name evidence="1" type="ORF">COLO4_00080</name>
</gene>
<name>A0A1R3L4R1_9ROSI</name>
<sequence length="409" mass="46295">METTNTTEQATQDIKPHNDLNPWAELLAKAYKRSGDGFLGGEQMWERPDTWAYIRKVSSQNLLELSIGRTKKKPGVQMHFHLLTKTVEFVGCVDTDLLAEGWVELNRYIDATVQRDGDSKVSIHTAFQLLRQSEVWKVLKTHAPYTPLFVASSRNRVFWMALGNDPEKVDVQYKLLSGNKLIAQGYIRNCEDSNYNTPSPEVLDLDDLIDYVLALAKVEGEHLDRMRQSGALFRFLALPVVEEVNSRERPSVCFFSNINELVLWHDNEGLAVSVMQYGKSIAKGSIRGDKMETFFSDSSTFGANELAALFNAICNQDPVQMKEGDVIREWPSMPGAELQTTFPTLLHPEPEPLLLCLDTGELTDTWVQWYAKTHDCTFARAVTVGLQHLETLGNRIIQNLQDIKKGEQL</sequence>
<accession>A0A1R3L4R1</accession>
<reference evidence="2" key="1">
    <citation type="submission" date="2013-09" db="EMBL/GenBank/DDBJ databases">
        <title>Corchorus olitorius genome sequencing.</title>
        <authorList>
            <person name="Alam M."/>
            <person name="Haque M.S."/>
            <person name="Islam M.S."/>
            <person name="Emdad E.M."/>
            <person name="Islam M.M."/>
            <person name="Ahmed B."/>
            <person name="Halim A."/>
            <person name="Hossen Q.M.M."/>
            <person name="Hossain M.Z."/>
            <person name="Ahmed R."/>
            <person name="Khan M.M."/>
            <person name="Islam R."/>
            <person name="Rashid M.M."/>
            <person name="Khan S.A."/>
            <person name="Rahman M.S."/>
            <person name="Alam M."/>
            <person name="Yahiya A.S."/>
            <person name="Khan M.S."/>
            <person name="Azam M.S."/>
            <person name="Haque T."/>
            <person name="Lashkar M.Z.H."/>
            <person name="Akhand A.I."/>
            <person name="Morshed G."/>
            <person name="Roy S."/>
            <person name="Uddin K.S."/>
            <person name="Rabeya T."/>
            <person name="Hossain A.S."/>
            <person name="Chowdhury A."/>
            <person name="Snigdha A.R."/>
            <person name="Mortoza M.S."/>
            <person name="Matin S.A."/>
            <person name="Hoque S.M.E."/>
            <person name="Islam M.K."/>
            <person name="Roy D.K."/>
            <person name="Haider R."/>
            <person name="Moosa M.M."/>
            <person name="Elias S.M."/>
            <person name="Hasan A.M."/>
            <person name="Jahan S."/>
            <person name="Shafiuddin M."/>
            <person name="Mahmood N."/>
            <person name="Shommy N.S."/>
        </authorList>
    </citation>
    <scope>NUCLEOTIDE SEQUENCE [LARGE SCALE GENOMIC DNA]</scope>
    <source>
        <strain evidence="2">cv. O-4</strain>
    </source>
</reference>
<comment type="caution">
    <text evidence="1">The sequence shown here is derived from an EMBL/GenBank/DDBJ whole genome shotgun (WGS) entry which is preliminary data.</text>
</comment>
<keyword evidence="2" id="KW-1185">Reference proteome</keyword>
<evidence type="ECO:0000313" key="2">
    <source>
        <dbReference type="Proteomes" id="UP000187203"/>
    </source>
</evidence>
<dbReference type="EMBL" id="AWUE01000535">
    <property type="protein sequence ID" value="OMP14298.1"/>
    <property type="molecule type" value="Genomic_DNA"/>
</dbReference>
<proteinExistence type="predicted"/>
<dbReference type="Proteomes" id="UP000187203">
    <property type="component" value="Unassembled WGS sequence"/>
</dbReference>